<protein>
    <submittedName>
        <fullName evidence="1">Expansin-A9</fullName>
    </submittedName>
</protein>
<dbReference type="EMBL" id="JAUJYO010000017">
    <property type="protein sequence ID" value="KAK1292316.1"/>
    <property type="molecule type" value="Genomic_DNA"/>
</dbReference>
<sequence length="96" mass="10794">MPKDRRHPIHDKREGLFRARADNKRGRGGRHSECLDQRIKDTVGIHEQELGCELAEVQTSDGRTRTAYNVAPSNWKFGQTFSTTGSVTWVVARSGA</sequence>
<gene>
    <name evidence="1" type="primary">EXPA9</name>
    <name evidence="1" type="ORF">QJS10_CPB17g00811</name>
</gene>
<accession>A0AAV9CU38</accession>
<dbReference type="SUPFAM" id="SSF49590">
    <property type="entry name" value="PHL pollen allergen"/>
    <property type="match status" value="1"/>
</dbReference>
<proteinExistence type="predicted"/>
<dbReference type="Proteomes" id="UP001180020">
    <property type="component" value="Unassembled WGS sequence"/>
</dbReference>
<organism evidence="1 2">
    <name type="scientific">Acorus calamus</name>
    <name type="common">Sweet flag</name>
    <dbReference type="NCBI Taxonomy" id="4465"/>
    <lineage>
        <taxon>Eukaryota</taxon>
        <taxon>Viridiplantae</taxon>
        <taxon>Streptophyta</taxon>
        <taxon>Embryophyta</taxon>
        <taxon>Tracheophyta</taxon>
        <taxon>Spermatophyta</taxon>
        <taxon>Magnoliopsida</taxon>
        <taxon>Liliopsida</taxon>
        <taxon>Acoraceae</taxon>
        <taxon>Acorus</taxon>
    </lineage>
</organism>
<evidence type="ECO:0000313" key="2">
    <source>
        <dbReference type="Proteomes" id="UP001180020"/>
    </source>
</evidence>
<keyword evidence="2" id="KW-1185">Reference proteome</keyword>
<evidence type="ECO:0000313" key="1">
    <source>
        <dbReference type="EMBL" id="KAK1292316.1"/>
    </source>
</evidence>
<reference evidence="1" key="1">
    <citation type="journal article" date="2023" name="Nat. Commun.">
        <title>Diploid and tetraploid genomes of Acorus and the evolution of monocots.</title>
        <authorList>
            <person name="Ma L."/>
            <person name="Liu K.W."/>
            <person name="Li Z."/>
            <person name="Hsiao Y.Y."/>
            <person name="Qi Y."/>
            <person name="Fu T."/>
            <person name="Tang G.D."/>
            <person name="Zhang D."/>
            <person name="Sun W.H."/>
            <person name="Liu D.K."/>
            <person name="Li Y."/>
            <person name="Chen G.Z."/>
            <person name="Liu X.D."/>
            <person name="Liao X.Y."/>
            <person name="Jiang Y.T."/>
            <person name="Yu X."/>
            <person name="Hao Y."/>
            <person name="Huang J."/>
            <person name="Zhao X.W."/>
            <person name="Ke S."/>
            <person name="Chen Y.Y."/>
            <person name="Wu W.L."/>
            <person name="Hsu J.L."/>
            <person name="Lin Y.F."/>
            <person name="Huang M.D."/>
            <person name="Li C.Y."/>
            <person name="Huang L."/>
            <person name="Wang Z.W."/>
            <person name="Zhao X."/>
            <person name="Zhong W.Y."/>
            <person name="Peng D.H."/>
            <person name="Ahmad S."/>
            <person name="Lan S."/>
            <person name="Zhang J.S."/>
            <person name="Tsai W.C."/>
            <person name="Van de Peer Y."/>
            <person name="Liu Z.J."/>
        </authorList>
    </citation>
    <scope>NUCLEOTIDE SEQUENCE</scope>
    <source>
        <strain evidence="1">CP</strain>
    </source>
</reference>
<name>A0AAV9CU38_ACOCL</name>
<dbReference type="AlphaFoldDB" id="A0AAV9CU38"/>
<comment type="caution">
    <text evidence="1">The sequence shown here is derived from an EMBL/GenBank/DDBJ whole genome shotgun (WGS) entry which is preliminary data.</text>
</comment>
<reference evidence="1" key="2">
    <citation type="submission" date="2023-06" db="EMBL/GenBank/DDBJ databases">
        <authorList>
            <person name="Ma L."/>
            <person name="Liu K.-W."/>
            <person name="Li Z."/>
            <person name="Hsiao Y.-Y."/>
            <person name="Qi Y."/>
            <person name="Fu T."/>
            <person name="Tang G."/>
            <person name="Zhang D."/>
            <person name="Sun W.-H."/>
            <person name="Liu D.-K."/>
            <person name="Li Y."/>
            <person name="Chen G.-Z."/>
            <person name="Liu X.-D."/>
            <person name="Liao X.-Y."/>
            <person name="Jiang Y.-T."/>
            <person name="Yu X."/>
            <person name="Hao Y."/>
            <person name="Huang J."/>
            <person name="Zhao X.-W."/>
            <person name="Ke S."/>
            <person name="Chen Y.-Y."/>
            <person name="Wu W.-L."/>
            <person name="Hsu J.-L."/>
            <person name="Lin Y.-F."/>
            <person name="Huang M.-D."/>
            <person name="Li C.-Y."/>
            <person name="Huang L."/>
            <person name="Wang Z.-W."/>
            <person name="Zhao X."/>
            <person name="Zhong W.-Y."/>
            <person name="Peng D.-H."/>
            <person name="Ahmad S."/>
            <person name="Lan S."/>
            <person name="Zhang J.-S."/>
            <person name="Tsai W.-C."/>
            <person name="Van De Peer Y."/>
            <person name="Liu Z.-J."/>
        </authorList>
    </citation>
    <scope>NUCLEOTIDE SEQUENCE</scope>
    <source>
        <strain evidence="1">CP</strain>
        <tissue evidence="1">Leaves</tissue>
    </source>
</reference>
<dbReference type="InterPro" id="IPR036749">
    <property type="entry name" value="Expansin_CBD_sf"/>
</dbReference>